<protein>
    <submittedName>
        <fullName evidence="3">DNA-binding protein</fullName>
    </submittedName>
</protein>
<dbReference type="EMBL" id="LMXB01000021">
    <property type="protein sequence ID" value="KUO21887.1"/>
    <property type="molecule type" value="Genomic_DNA"/>
</dbReference>
<evidence type="ECO:0000313" key="3">
    <source>
        <dbReference type="EMBL" id="KUO21887.1"/>
    </source>
</evidence>
<dbReference type="SUPFAM" id="SSF48452">
    <property type="entry name" value="TPR-like"/>
    <property type="match status" value="1"/>
</dbReference>
<dbReference type="Gene3D" id="1.10.260.40">
    <property type="entry name" value="lambda repressor-like DNA-binding domains"/>
    <property type="match status" value="1"/>
</dbReference>
<dbReference type="OrthoDB" id="3504495at2"/>
<sequence length="398" mass="44216">MSQSIEEHTGARIARIRKQRGLTQQGLAMRAHVSKSLLSKAECGQKPASPALVAACARALGVSTSELLGQPYADELRRDRMDALIQPIREGLENWDIALDWETAPRPAALIWTDVQRALEQRRQAQYTDMVRDLPVLIDESVQAVHTSTGEEQRLAYECLAETFRCVFTVAWKLGFLDLATVALDRLAWTAPRADEPGLAAMHAFLRAQTTMSSGRYDVGLRVVDKGLRDLDGQESRRPAGIEAMRGMLHLRAATIAGRMKDREHADARLAEARALSQATGELPDFGVTWGPVNVGVHAVAIASEADDFGRAIELAENVRIPRGWTRSRAGHHWMDLGRAHAWSGHPEQALDCLHQARRIAPQQTRYHPTVRETVLAMKRQERARNGSLAQYAEWVGI</sequence>
<evidence type="ECO:0000256" key="1">
    <source>
        <dbReference type="ARBA" id="ARBA00023125"/>
    </source>
</evidence>
<dbReference type="InterPro" id="IPR011990">
    <property type="entry name" value="TPR-like_helical_dom_sf"/>
</dbReference>
<dbReference type="RefSeq" id="WP_067017531.1">
    <property type="nucleotide sequence ID" value="NZ_KQ949077.1"/>
</dbReference>
<dbReference type="SUPFAM" id="SSF47413">
    <property type="entry name" value="lambda repressor-like DNA-binding domains"/>
    <property type="match status" value="1"/>
</dbReference>
<dbReference type="CDD" id="cd00093">
    <property type="entry name" value="HTH_XRE"/>
    <property type="match status" value="1"/>
</dbReference>
<dbReference type="PROSITE" id="PS50943">
    <property type="entry name" value="HTH_CROC1"/>
    <property type="match status" value="1"/>
</dbReference>
<dbReference type="Proteomes" id="UP000053260">
    <property type="component" value="Unassembled WGS sequence"/>
</dbReference>
<dbReference type="InterPro" id="IPR010982">
    <property type="entry name" value="Lambda_DNA-bd_dom_sf"/>
</dbReference>
<dbReference type="InterPro" id="IPR001387">
    <property type="entry name" value="Cro/C1-type_HTH"/>
</dbReference>
<dbReference type="SMART" id="SM00530">
    <property type="entry name" value="HTH_XRE"/>
    <property type="match status" value="1"/>
</dbReference>
<evidence type="ECO:0000313" key="4">
    <source>
        <dbReference type="Proteomes" id="UP000053260"/>
    </source>
</evidence>
<accession>A0A117S1T2</accession>
<dbReference type="InterPro" id="IPR050807">
    <property type="entry name" value="TransReg_Diox_bact_type"/>
</dbReference>
<dbReference type="STRING" id="909626.AQJ91_07075"/>
<organism evidence="3 4">
    <name type="scientific">Streptomyces dysideae</name>
    <dbReference type="NCBI Taxonomy" id="909626"/>
    <lineage>
        <taxon>Bacteria</taxon>
        <taxon>Bacillati</taxon>
        <taxon>Actinomycetota</taxon>
        <taxon>Actinomycetes</taxon>
        <taxon>Kitasatosporales</taxon>
        <taxon>Streptomycetaceae</taxon>
        <taxon>Streptomyces</taxon>
    </lineage>
</organism>
<dbReference type="GO" id="GO:0005829">
    <property type="term" value="C:cytosol"/>
    <property type="evidence" value="ECO:0007669"/>
    <property type="project" value="TreeGrafter"/>
</dbReference>
<dbReference type="Pfam" id="PF13560">
    <property type="entry name" value="HTH_31"/>
    <property type="match status" value="1"/>
</dbReference>
<comment type="caution">
    <text evidence="3">The sequence shown here is derived from an EMBL/GenBank/DDBJ whole genome shotgun (WGS) entry which is preliminary data.</text>
</comment>
<dbReference type="PANTHER" id="PTHR46797:SF1">
    <property type="entry name" value="METHYLPHOSPHONATE SYNTHASE"/>
    <property type="match status" value="1"/>
</dbReference>
<dbReference type="GO" id="GO:0003677">
    <property type="term" value="F:DNA binding"/>
    <property type="evidence" value="ECO:0007669"/>
    <property type="project" value="UniProtKB-KW"/>
</dbReference>
<dbReference type="Gene3D" id="1.25.40.10">
    <property type="entry name" value="Tetratricopeptide repeat domain"/>
    <property type="match status" value="1"/>
</dbReference>
<keyword evidence="1 3" id="KW-0238">DNA-binding</keyword>
<dbReference type="PANTHER" id="PTHR46797">
    <property type="entry name" value="HTH-TYPE TRANSCRIPTIONAL REGULATOR"/>
    <property type="match status" value="1"/>
</dbReference>
<evidence type="ECO:0000259" key="2">
    <source>
        <dbReference type="PROSITE" id="PS50943"/>
    </source>
</evidence>
<feature type="domain" description="HTH cro/C1-type" evidence="2">
    <location>
        <begin position="13"/>
        <end position="67"/>
    </location>
</feature>
<dbReference type="GO" id="GO:0003700">
    <property type="term" value="F:DNA-binding transcription factor activity"/>
    <property type="evidence" value="ECO:0007669"/>
    <property type="project" value="TreeGrafter"/>
</dbReference>
<proteinExistence type="predicted"/>
<gene>
    <name evidence="3" type="ORF">AQJ91_07075</name>
</gene>
<dbReference type="AlphaFoldDB" id="A0A117S1T2"/>
<name>A0A117S1T2_9ACTN</name>
<reference evidence="3 4" key="1">
    <citation type="submission" date="2015-10" db="EMBL/GenBank/DDBJ databases">
        <title>Draft genome sequence of Streptomyces sp. RV15, isolated from a marine sponge.</title>
        <authorList>
            <person name="Ruckert C."/>
            <person name="Abdelmohsen U.R."/>
            <person name="Winkler A."/>
            <person name="Hentschel U."/>
            <person name="Kalinowski J."/>
            <person name="Kampfer P."/>
            <person name="Glaeser S."/>
        </authorList>
    </citation>
    <scope>NUCLEOTIDE SEQUENCE [LARGE SCALE GENOMIC DNA]</scope>
    <source>
        <strain evidence="3 4">RV15</strain>
    </source>
</reference>
<keyword evidence="4" id="KW-1185">Reference proteome</keyword>